<dbReference type="InterPro" id="IPR013783">
    <property type="entry name" value="Ig-like_fold"/>
</dbReference>
<feature type="transmembrane region" description="Helical" evidence="1">
    <location>
        <begin position="143"/>
        <end position="164"/>
    </location>
</feature>
<dbReference type="Proteomes" id="UP001260715">
    <property type="component" value="Unassembled WGS sequence"/>
</dbReference>
<dbReference type="EMBL" id="JAVDSJ010000002">
    <property type="protein sequence ID" value="MDR6584056.1"/>
    <property type="molecule type" value="Genomic_DNA"/>
</dbReference>
<keyword evidence="3" id="KW-1185">Reference proteome</keyword>
<evidence type="ECO:0000256" key="1">
    <source>
        <dbReference type="SAM" id="Phobius"/>
    </source>
</evidence>
<comment type="caution">
    <text evidence="2">The sequence shown here is derived from an EMBL/GenBank/DDBJ whole genome shotgun (WGS) entry which is preliminary data.</text>
</comment>
<keyword evidence="1" id="KW-1133">Transmembrane helix</keyword>
<dbReference type="InterPro" id="IPR011049">
    <property type="entry name" value="Serralysin-like_metalloprot_C"/>
</dbReference>
<accession>A0ABU1PDR6</accession>
<dbReference type="Gene3D" id="2.60.40.10">
    <property type="entry name" value="Immunoglobulins"/>
    <property type="match status" value="2"/>
</dbReference>
<feature type="transmembrane region" description="Helical" evidence="1">
    <location>
        <begin position="176"/>
        <end position="194"/>
    </location>
</feature>
<reference evidence="2 3" key="1">
    <citation type="submission" date="2023-07" db="EMBL/GenBank/DDBJ databases">
        <title>Sorghum-associated microbial communities from plants grown in Nebraska, USA.</title>
        <authorList>
            <person name="Schachtman D."/>
        </authorList>
    </citation>
    <scope>NUCLEOTIDE SEQUENCE [LARGE SCALE GENOMIC DNA]</scope>
    <source>
        <strain evidence="2 3">596</strain>
    </source>
</reference>
<evidence type="ECO:0000313" key="3">
    <source>
        <dbReference type="Proteomes" id="UP001260715"/>
    </source>
</evidence>
<gene>
    <name evidence="2" type="ORF">J2W50_002254</name>
</gene>
<organism evidence="2 3">
    <name type="scientific">Herbaspirillum frisingense</name>
    <dbReference type="NCBI Taxonomy" id="92645"/>
    <lineage>
        <taxon>Bacteria</taxon>
        <taxon>Pseudomonadati</taxon>
        <taxon>Pseudomonadota</taxon>
        <taxon>Betaproteobacteria</taxon>
        <taxon>Burkholderiales</taxon>
        <taxon>Oxalobacteraceae</taxon>
        <taxon>Herbaspirillum</taxon>
    </lineage>
</organism>
<protein>
    <submittedName>
        <fullName evidence="2">Uncharacterized protein</fullName>
    </submittedName>
</protein>
<keyword evidence="1" id="KW-0472">Membrane</keyword>
<dbReference type="RefSeq" id="WP_310010504.1">
    <property type="nucleotide sequence ID" value="NZ_JAVDSJ010000002.1"/>
</dbReference>
<proteinExistence type="predicted"/>
<sequence>MSELASSLSWALMTIARRQGVVIDSVRLNAAIAAAMKKSGGTSIDINSLCGALSLPKAQLLKAPDRSQLPVLGVVQERGWGLIVDQRPDGRWIFVSEEGHALISDDDLVEGVCKIDFSVLAAKGGQNGFERVFKEALAEFRPVFLEVVLASVVMSVIALGASIFSMQVYDRVIPTHGVATLIVLAIGVGLTYGYDSASRTLTIRKSNNAVLTGADVQAIIQAIKLGGSDMQDGVHTAQFSLVSSTGEVGGASTATLVVDSQAPTLDTDRARLGLQIDGKKLFSGSEMIAGDHMFANEFNIWPTSDIASIAVRMSGPQLDVVRDKLVLDTTLPLNINLPTVRGKVIGGISGLNYGYDTASRTLTITKSSGAALDDVEARAILKAIQLQNSTPSSGERSATVILTDKAGNSSQTNLTVTVDLTVPSSITAAFVPAKQASLRQVDIPDLLGDQNKHNLSPRENADLSSILNFGMNAQAFLASIRAILAEWGGINITGNANTTSANYYSVVSFSGLRPEDVVIFFHQAASSTRSGNFKFTTSGPSNLSLVGLATYLNPNTDLYEAGGQIGGPDNDIGNIRVLYQVTTNIESSTPTINVTYDGTKASIGDIIALYEGNKLLASATLGPGNIGSANTTLGLTADSSLTSGRHMITAKFIDLAGNTVSANDVTVTIAEGLATPTLTNLRVAGESGISQAINASPTKYAVISELPSDPTGKIAPEQNLSFSGTVGRAGESDMYEIRIAMGGRIMAFGKFKAGDFTLSTPANMLAPGLYKDFMIIVTNISDGVNNGQTTWIKDQTVAWYWIPQSLKDLAGGAGDDVIPLGVTANGQGTNIQTGPGKDTLVVGNFTNAADTSKLAATITDFYLGQDKVAIFGQTVTKANLDSYVKASSYGGLSTKLTIDLDGAGPGTTTYSLYLQNVQYNPNSIATIFGV</sequence>
<keyword evidence="1" id="KW-0812">Transmembrane</keyword>
<name>A0ABU1PDR6_9BURK</name>
<evidence type="ECO:0000313" key="2">
    <source>
        <dbReference type="EMBL" id="MDR6584056.1"/>
    </source>
</evidence>
<dbReference type="SUPFAM" id="SSF51120">
    <property type="entry name" value="beta-Roll"/>
    <property type="match status" value="1"/>
</dbReference>